<sequence length="307" mass="33148">MAKSLNIAHRGGADLWPENTLGAFKRAIELGVDGIELDLQLSADGHLVIHHDGRLKAEATQLNGAFLEKPTPRIGALGLKDLQTYDVGHLKAGSPYAQKRAARLQEAAAIPTLAAFDAMIAETDADFRAYSELKTDMVDADQAETLAAAYIAALDNSPAAARHIVVSFDWRTINAVRQAFPDMPHAYTTSRFSDTDPKLADADKPDSLGARLRAASRDGAAFWGGMDWRDMDGQSHGERVLRAIAAGGGKGWFADRHDITPENMALARELGLSVSAWTVNEAAEMRRLAALGVEAIITDRPDILKKL</sequence>
<dbReference type="InterPro" id="IPR017946">
    <property type="entry name" value="PLC-like_Pdiesterase_TIM-brl"/>
</dbReference>
<dbReference type="AlphaFoldDB" id="A0A937L3I0"/>
<comment type="caution">
    <text evidence="2">The sequence shown here is derived from an EMBL/GenBank/DDBJ whole genome shotgun (WGS) entry which is preliminary data.</text>
</comment>
<dbReference type="PANTHER" id="PTHR46211">
    <property type="entry name" value="GLYCEROPHOSPHORYL DIESTER PHOSPHODIESTERASE"/>
    <property type="match status" value="1"/>
</dbReference>
<gene>
    <name evidence="2" type="ORF">ISQ19_02665</name>
</gene>
<accession>A0A937L3I0</accession>
<dbReference type="PROSITE" id="PS51704">
    <property type="entry name" value="GP_PDE"/>
    <property type="match status" value="1"/>
</dbReference>
<dbReference type="EMBL" id="JADHOK010000020">
    <property type="protein sequence ID" value="MBL6761579.1"/>
    <property type="molecule type" value="Genomic_DNA"/>
</dbReference>
<reference evidence="2" key="1">
    <citation type="submission" date="2020-10" db="EMBL/GenBank/DDBJ databases">
        <title>Microbiome of the Black Sea water column analyzed by genome centric metagenomics.</title>
        <authorList>
            <person name="Cabello-Yeves P.J."/>
            <person name="Callieri C."/>
            <person name="Picazo A."/>
            <person name="Mehrshad M."/>
            <person name="Haro-Moreno J.M."/>
            <person name="Roda-Garcia J."/>
            <person name="Dzembekova N."/>
            <person name="Slabakova V."/>
            <person name="Slabakova N."/>
            <person name="Moncheva S."/>
            <person name="Rodriguez-Valera F."/>
        </authorList>
    </citation>
    <scope>NUCLEOTIDE SEQUENCE</scope>
    <source>
        <strain evidence="2">BS307-5m-G5</strain>
    </source>
</reference>
<dbReference type="PROSITE" id="PS50007">
    <property type="entry name" value="PIPLC_X_DOMAIN"/>
    <property type="match status" value="1"/>
</dbReference>
<feature type="domain" description="GP-PDE" evidence="1">
    <location>
        <begin position="4"/>
        <end position="307"/>
    </location>
</feature>
<dbReference type="PANTHER" id="PTHR46211:SF14">
    <property type="entry name" value="GLYCEROPHOSPHODIESTER PHOSPHODIESTERASE"/>
    <property type="match status" value="1"/>
</dbReference>
<evidence type="ECO:0000259" key="1">
    <source>
        <dbReference type="PROSITE" id="PS51704"/>
    </source>
</evidence>
<proteinExistence type="predicted"/>
<dbReference type="InterPro" id="IPR030395">
    <property type="entry name" value="GP_PDE_dom"/>
</dbReference>
<organism evidence="2 3">
    <name type="scientific">PS1 clade bacterium</name>
    <dbReference type="NCBI Taxonomy" id="2175152"/>
    <lineage>
        <taxon>Bacteria</taxon>
        <taxon>Pseudomonadati</taxon>
        <taxon>Pseudomonadota</taxon>
        <taxon>Alphaproteobacteria</taxon>
        <taxon>PS1 clade</taxon>
    </lineage>
</organism>
<evidence type="ECO:0000313" key="3">
    <source>
        <dbReference type="Proteomes" id="UP000785783"/>
    </source>
</evidence>
<dbReference type="GO" id="GO:0008081">
    <property type="term" value="F:phosphoric diester hydrolase activity"/>
    <property type="evidence" value="ECO:0007669"/>
    <property type="project" value="InterPro"/>
</dbReference>
<evidence type="ECO:0000313" key="2">
    <source>
        <dbReference type="EMBL" id="MBL6761579.1"/>
    </source>
</evidence>
<dbReference type="Pfam" id="PF03009">
    <property type="entry name" value="GDPD"/>
    <property type="match status" value="1"/>
</dbReference>
<protein>
    <recommendedName>
        <fullName evidence="1">GP-PDE domain-containing protein</fullName>
    </recommendedName>
</protein>
<dbReference type="Proteomes" id="UP000785783">
    <property type="component" value="Unassembled WGS sequence"/>
</dbReference>
<dbReference type="GO" id="GO:0006629">
    <property type="term" value="P:lipid metabolic process"/>
    <property type="evidence" value="ECO:0007669"/>
    <property type="project" value="InterPro"/>
</dbReference>
<dbReference type="Gene3D" id="3.20.20.190">
    <property type="entry name" value="Phosphatidylinositol (PI) phosphodiesterase"/>
    <property type="match status" value="1"/>
</dbReference>
<dbReference type="SUPFAM" id="SSF51695">
    <property type="entry name" value="PLC-like phosphodiesterases"/>
    <property type="match status" value="1"/>
</dbReference>
<name>A0A937L3I0_9PROT</name>